<dbReference type="InterPro" id="IPR029244">
    <property type="entry name" value="FAM69_N"/>
</dbReference>
<dbReference type="OMA" id="CEDYERG"/>
<dbReference type="FunCoup" id="A0A7M7GIY8">
    <property type="interactions" value="820"/>
</dbReference>
<dbReference type="InterPro" id="IPR002048">
    <property type="entry name" value="EF_hand_dom"/>
</dbReference>
<dbReference type="SUPFAM" id="SSF47473">
    <property type="entry name" value="EF-hand"/>
    <property type="match status" value="1"/>
</dbReference>
<keyword evidence="12" id="KW-1185">Reference proteome</keyword>
<dbReference type="RefSeq" id="XP_003726919.2">
    <property type="nucleotide sequence ID" value="XM_003726871.3"/>
</dbReference>
<reference evidence="12" key="1">
    <citation type="submission" date="2015-02" db="EMBL/GenBank/DDBJ databases">
        <title>Genome sequencing for Strongylocentrotus purpuratus.</title>
        <authorList>
            <person name="Murali S."/>
            <person name="Liu Y."/>
            <person name="Vee V."/>
            <person name="English A."/>
            <person name="Wang M."/>
            <person name="Skinner E."/>
            <person name="Han Y."/>
            <person name="Muzny D.M."/>
            <person name="Worley K.C."/>
            <person name="Gibbs R.A."/>
        </authorList>
    </citation>
    <scope>NUCLEOTIDE SEQUENCE</scope>
</reference>
<organism evidence="11 12">
    <name type="scientific">Strongylocentrotus purpuratus</name>
    <name type="common">Purple sea urchin</name>
    <dbReference type="NCBI Taxonomy" id="7668"/>
    <lineage>
        <taxon>Eukaryota</taxon>
        <taxon>Metazoa</taxon>
        <taxon>Echinodermata</taxon>
        <taxon>Eleutherozoa</taxon>
        <taxon>Echinozoa</taxon>
        <taxon>Echinoidea</taxon>
        <taxon>Euechinoidea</taxon>
        <taxon>Echinacea</taxon>
        <taxon>Camarodonta</taxon>
        <taxon>Echinidea</taxon>
        <taxon>Strongylocentrotidae</taxon>
        <taxon>Strongylocentrotus</taxon>
    </lineage>
</organism>
<dbReference type="PANTHER" id="PTHR21093">
    <property type="entry name" value="DIVERGENT PROTEIN KINASE DOMAIN 1C-RELATED"/>
    <property type="match status" value="1"/>
</dbReference>
<keyword evidence="4" id="KW-0256">Endoplasmic reticulum</keyword>
<comment type="similarity">
    <text evidence="2">Belongs to the DIPK family.</text>
</comment>
<reference evidence="11" key="2">
    <citation type="submission" date="2021-01" db="UniProtKB">
        <authorList>
            <consortium name="EnsemblMetazoa"/>
        </authorList>
    </citation>
    <scope>IDENTIFICATION</scope>
</reference>
<evidence type="ECO:0000256" key="5">
    <source>
        <dbReference type="ARBA" id="ARBA00022968"/>
    </source>
</evidence>
<dbReference type="RefSeq" id="XP_011680223.2">
    <property type="nucleotide sequence ID" value="XM_011681921.2"/>
</dbReference>
<name>A0A7M7GIY8_STRPU</name>
<dbReference type="GO" id="GO:0005509">
    <property type="term" value="F:calcium ion binding"/>
    <property type="evidence" value="ECO:0007669"/>
    <property type="project" value="InterPro"/>
</dbReference>
<feature type="transmembrane region" description="Helical" evidence="9">
    <location>
        <begin position="21"/>
        <end position="40"/>
    </location>
</feature>
<accession>A0A7M7GIY8</accession>
<dbReference type="Pfam" id="PF12260">
    <property type="entry name" value="PIP49_C"/>
    <property type="match status" value="1"/>
</dbReference>
<evidence type="ECO:0000313" key="12">
    <source>
        <dbReference type="Proteomes" id="UP000007110"/>
    </source>
</evidence>
<comment type="subcellular location">
    <subcellularLocation>
        <location evidence="1">Endoplasmic reticulum membrane</location>
        <topology evidence="1">Single-pass type II membrane protein</topology>
    </subcellularLocation>
</comment>
<evidence type="ECO:0000256" key="7">
    <source>
        <dbReference type="ARBA" id="ARBA00023136"/>
    </source>
</evidence>
<evidence type="ECO:0000256" key="3">
    <source>
        <dbReference type="ARBA" id="ARBA00022692"/>
    </source>
</evidence>
<dbReference type="InterPro" id="IPR011992">
    <property type="entry name" value="EF-hand-dom_pair"/>
</dbReference>
<dbReference type="Proteomes" id="UP000007110">
    <property type="component" value="Unassembled WGS sequence"/>
</dbReference>
<dbReference type="SMART" id="SM01299">
    <property type="entry name" value="PIP49_N"/>
    <property type="match status" value="1"/>
</dbReference>
<dbReference type="Pfam" id="PF14875">
    <property type="entry name" value="PIP49_N"/>
    <property type="match status" value="1"/>
</dbReference>
<protein>
    <recommendedName>
        <fullName evidence="10">EF-hand domain-containing protein</fullName>
    </recommendedName>
</protein>
<keyword evidence="7 9" id="KW-0472">Membrane</keyword>
<evidence type="ECO:0000256" key="2">
    <source>
        <dbReference type="ARBA" id="ARBA00006338"/>
    </source>
</evidence>
<dbReference type="AlphaFoldDB" id="A0A7M7GIY8"/>
<keyword evidence="8" id="KW-1015">Disulfide bond</keyword>
<keyword evidence="5" id="KW-0735">Signal-anchor</keyword>
<keyword evidence="3 9" id="KW-0812">Transmembrane</keyword>
<keyword evidence="6 9" id="KW-1133">Transmembrane helix</keyword>
<evidence type="ECO:0000256" key="9">
    <source>
        <dbReference type="SAM" id="Phobius"/>
    </source>
</evidence>
<dbReference type="PROSITE" id="PS50222">
    <property type="entry name" value="EF_HAND_2"/>
    <property type="match status" value="1"/>
</dbReference>
<dbReference type="GeneID" id="593526"/>
<evidence type="ECO:0000313" key="11">
    <source>
        <dbReference type="EnsemblMetazoa" id="XP_003726919"/>
    </source>
</evidence>
<proteinExistence type="inferred from homology"/>
<sequence length="404" mass="46331">MAVRVALRGLTLGRCHVPVKHLVIVWILLLFISGWFFFMVDHRPAACRHEDMLQYVCHFYSKGIITGKMCPRLCQGKDFVFTKCLSKSLEHQVYEVEVKQSTTLWKERLLVHWTHDPKDGDYLRPMDGSSMEDLRHMLSAFLKLRLGDSYFVKFQTKIFDIADINNDGKVSLAEAKTLWGLLHGNNFLILMALSGSEMIPRLEGFCGDIYVTEGVQVYNLYGPNQMHSGVFRNIFDRDQLSWAQRAHIVLGVIEFVEEIIDNPLGNFLMCSVTPQSIGYTRKHDPKLLDLQGISPEVKVEGQLKERECQTDSDCIYGLNCQSPCSLESHKCQSEVTYPNLYKMCQLIEPVLFNGVPTEIEEKLKVTFDRCKGLRHSGRKMDMEHSLVINDIKGVIWRQISDTNS</sequence>
<dbReference type="InParanoid" id="A0A7M7GIY8"/>
<dbReference type="GO" id="GO:0005789">
    <property type="term" value="C:endoplasmic reticulum membrane"/>
    <property type="evidence" value="ECO:0007669"/>
    <property type="project" value="UniProtKB-SubCell"/>
</dbReference>
<dbReference type="OrthoDB" id="8860232at2759"/>
<evidence type="ECO:0000256" key="8">
    <source>
        <dbReference type="ARBA" id="ARBA00023157"/>
    </source>
</evidence>
<evidence type="ECO:0000259" key="10">
    <source>
        <dbReference type="PROSITE" id="PS50222"/>
    </source>
</evidence>
<dbReference type="PANTHER" id="PTHR21093:SF6">
    <property type="entry name" value="EF-HAND DOMAIN-CONTAINING PROTEIN"/>
    <property type="match status" value="1"/>
</dbReference>
<dbReference type="EnsemblMetazoa" id="XM_003726871">
    <property type="protein sequence ID" value="XP_003726919"/>
    <property type="gene ID" value="LOC593526"/>
</dbReference>
<dbReference type="EnsemblMetazoa" id="XM_011681921">
    <property type="protein sequence ID" value="XP_011680223"/>
    <property type="gene ID" value="LOC593526"/>
</dbReference>
<evidence type="ECO:0000256" key="6">
    <source>
        <dbReference type="ARBA" id="ARBA00022989"/>
    </source>
</evidence>
<evidence type="ECO:0000256" key="1">
    <source>
        <dbReference type="ARBA" id="ARBA00004648"/>
    </source>
</evidence>
<evidence type="ECO:0000256" key="4">
    <source>
        <dbReference type="ARBA" id="ARBA00022824"/>
    </source>
</evidence>
<dbReference type="KEGG" id="spu:593526"/>
<feature type="domain" description="EF-hand" evidence="10">
    <location>
        <begin position="157"/>
        <end position="185"/>
    </location>
</feature>
<dbReference type="InterPro" id="IPR022049">
    <property type="entry name" value="FAM69_kinase_dom"/>
</dbReference>